<dbReference type="Proteomes" id="UP000061382">
    <property type="component" value="Chromosome"/>
</dbReference>
<evidence type="ECO:0000259" key="2">
    <source>
        <dbReference type="Pfam" id="PF18197"/>
    </source>
</evidence>
<keyword evidence="1" id="KW-0732">Signal</keyword>
<feature type="chain" id="PRO_5006042340" description="TTHB210-like domain-containing protein" evidence="1">
    <location>
        <begin position="19"/>
        <end position="257"/>
    </location>
</feature>
<dbReference type="InterPro" id="IPR033786">
    <property type="entry name" value="TTHB210-like"/>
</dbReference>
<dbReference type="RefSeq" id="WP_062542066.1">
    <property type="nucleotide sequence ID" value="NZ_CP012643.1"/>
</dbReference>
<feature type="domain" description="TTHB210-like" evidence="2">
    <location>
        <begin position="60"/>
        <end position="105"/>
    </location>
</feature>
<dbReference type="InterPro" id="IPR040832">
    <property type="entry name" value="TTHB210-like_dom"/>
</dbReference>
<dbReference type="EMBL" id="CP012643">
    <property type="protein sequence ID" value="ALI97772.1"/>
    <property type="molecule type" value="Genomic_DNA"/>
</dbReference>
<dbReference type="Pfam" id="PF18197">
    <property type="entry name" value="TTHB210-like"/>
    <property type="match status" value="1"/>
</dbReference>
<reference evidence="3 4" key="1">
    <citation type="submission" date="2015-08" db="EMBL/GenBank/DDBJ databases">
        <title>Complete genome sequence of Rufibacter tibetensis strain 1351t, a radiation-resistant bacterium from tibet plateau.</title>
        <authorList>
            <person name="Dai J."/>
        </authorList>
    </citation>
    <scope>NUCLEOTIDE SEQUENCE [LARGE SCALE GENOMIC DNA]</scope>
    <source>
        <strain evidence="3 4">1351</strain>
    </source>
</reference>
<organism evidence="3 4">
    <name type="scientific">Rufibacter tibetensis</name>
    <dbReference type="NCBI Taxonomy" id="512763"/>
    <lineage>
        <taxon>Bacteria</taxon>
        <taxon>Pseudomonadati</taxon>
        <taxon>Bacteroidota</taxon>
        <taxon>Cytophagia</taxon>
        <taxon>Cytophagales</taxon>
        <taxon>Hymenobacteraceae</taxon>
        <taxon>Rufibacter</taxon>
    </lineage>
</organism>
<dbReference type="PATRIC" id="fig|512763.3.peg.141"/>
<evidence type="ECO:0000256" key="1">
    <source>
        <dbReference type="SAM" id="SignalP"/>
    </source>
</evidence>
<protein>
    <recommendedName>
        <fullName evidence="2">TTHB210-like domain-containing protein</fullName>
    </recommendedName>
</protein>
<dbReference type="AlphaFoldDB" id="A0A0P0BZ84"/>
<evidence type="ECO:0000313" key="3">
    <source>
        <dbReference type="EMBL" id="ALI97772.1"/>
    </source>
</evidence>
<accession>A0A0P0BZ84</accession>
<evidence type="ECO:0000313" key="4">
    <source>
        <dbReference type="Proteomes" id="UP000061382"/>
    </source>
</evidence>
<gene>
    <name evidence="3" type="ORF">DC20_00650</name>
</gene>
<proteinExistence type="predicted"/>
<dbReference type="OrthoDB" id="2867208at2"/>
<name>A0A0P0BZ84_9BACT</name>
<feature type="signal peptide" evidence="1">
    <location>
        <begin position="1"/>
        <end position="18"/>
    </location>
</feature>
<dbReference type="KEGG" id="rti:DC20_00650"/>
<sequence length="257" mass="28571">MKTNFLFTKAVLWCSALACLSLFTTCSDDDDEELAGTFYGPIVALTQGNVRTWVTTNDVGVPVSLGVTFSEQAVKGNLGNAMRMYILDLPEQAEQTLYDHVMLDWNPQGHDPAPLYGVPHFDLHFYMISPEEVAEIKGQAAMDEMPASQFRPQNYVLTPGVVPAMGAHWVDISDVNNSPGNFAKTFIYGSVDGNFIFHEPMFTLAYLNTLPTVGTQTIPIPQPTQYQVPGLYPQRYSYSYNASTKEYTISLLDLTQK</sequence>
<dbReference type="CDD" id="cd11669">
    <property type="entry name" value="TTHB210-like"/>
    <property type="match status" value="1"/>
</dbReference>
<keyword evidence="4" id="KW-1185">Reference proteome</keyword>